<dbReference type="EMBL" id="BRPK01000004">
    <property type="protein sequence ID" value="GLB37341.1"/>
    <property type="molecule type" value="Genomic_DNA"/>
</dbReference>
<dbReference type="AlphaFoldDB" id="A0A9P3PKF0"/>
<proteinExistence type="predicted"/>
<evidence type="ECO:0000313" key="1">
    <source>
        <dbReference type="EMBL" id="GLB37341.1"/>
    </source>
</evidence>
<dbReference type="OrthoDB" id="2793621at2759"/>
<evidence type="ECO:0000313" key="2">
    <source>
        <dbReference type="Proteomes" id="UP001063166"/>
    </source>
</evidence>
<comment type="caution">
    <text evidence="1">The sequence shown here is derived from an EMBL/GenBank/DDBJ whole genome shotgun (WGS) entry which is preliminary data.</text>
</comment>
<keyword evidence="2" id="KW-1185">Reference proteome</keyword>
<dbReference type="Proteomes" id="UP001063166">
    <property type="component" value="Unassembled WGS sequence"/>
</dbReference>
<sequence length="239" mass="26501">MAFQSHAKRTLSRDSDFPRTFSWSTSAETIDGPELYAHSIASDILKFDDLEIVPDTPSMFPAVLDRTTLDVGFDYSCLDGLEHQLLFFPADAFAAMCWREAVEDPSGPAPDHSLLSMPSMMGEHWLDRSSTPSDESETDTEECRTFSDDAIAPFIMRSSGGTFDAHPTKPLSIETKSPFTSLDAGDHCITFEPRFAHFNPAESIGLFPVPNPRLKIKTTAIATLRTYLPLGRKKTSRTT</sequence>
<organism evidence="1 2">
    <name type="scientific">Lyophyllum shimeji</name>
    <name type="common">Hon-shimeji</name>
    <name type="synonym">Tricholoma shimeji</name>
    <dbReference type="NCBI Taxonomy" id="47721"/>
    <lineage>
        <taxon>Eukaryota</taxon>
        <taxon>Fungi</taxon>
        <taxon>Dikarya</taxon>
        <taxon>Basidiomycota</taxon>
        <taxon>Agaricomycotina</taxon>
        <taxon>Agaricomycetes</taxon>
        <taxon>Agaricomycetidae</taxon>
        <taxon>Agaricales</taxon>
        <taxon>Tricholomatineae</taxon>
        <taxon>Lyophyllaceae</taxon>
        <taxon>Lyophyllum</taxon>
    </lineage>
</organism>
<protein>
    <submittedName>
        <fullName evidence="1">Uncharacterized protein</fullName>
    </submittedName>
</protein>
<accession>A0A9P3PKF0</accession>
<gene>
    <name evidence="1" type="ORF">LshimejAT787_0403920</name>
</gene>
<reference evidence="1" key="1">
    <citation type="submission" date="2022-07" db="EMBL/GenBank/DDBJ databases">
        <title>The genome of Lyophyllum shimeji provides insight into the initial evolution of ectomycorrhizal fungal genome.</title>
        <authorList>
            <person name="Kobayashi Y."/>
            <person name="Shibata T."/>
            <person name="Hirakawa H."/>
            <person name="Shigenobu S."/>
            <person name="Nishiyama T."/>
            <person name="Yamada A."/>
            <person name="Hasebe M."/>
            <person name="Kawaguchi M."/>
        </authorList>
    </citation>
    <scope>NUCLEOTIDE SEQUENCE</scope>
    <source>
        <strain evidence="1">AT787</strain>
    </source>
</reference>
<name>A0A9P3PKF0_LYOSH</name>